<accession>A0A6A6WC07</accession>
<keyword evidence="2" id="KW-1185">Reference proteome</keyword>
<evidence type="ECO:0000313" key="2">
    <source>
        <dbReference type="Proteomes" id="UP000799437"/>
    </source>
</evidence>
<name>A0A6A6WC07_9PEZI</name>
<evidence type="ECO:0000313" key="1">
    <source>
        <dbReference type="EMBL" id="KAF2759574.1"/>
    </source>
</evidence>
<reference evidence="1" key="1">
    <citation type="journal article" date="2020" name="Stud. Mycol.">
        <title>101 Dothideomycetes genomes: a test case for predicting lifestyles and emergence of pathogens.</title>
        <authorList>
            <person name="Haridas S."/>
            <person name="Albert R."/>
            <person name="Binder M."/>
            <person name="Bloem J."/>
            <person name="Labutti K."/>
            <person name="Salamov A."/>
            <person name="Andreopoulos B."/>
            <person name="Baker S."/>
            <person name="Barry K."/>
            <person name="Bills G."/>
            <person name="Bluhm B."/>
            <person name="Cannon C."/>
            <person name="Castanera R."/>
            <person name="Culley D."/>
            <person name="Daum C."/>
            <person name="Ezra D."/>
            <person name="Gonzalez J."/>
            <person name="Henrissat B."/>
            <person name="Kuo A."/>
            <person name="Liang C."/>
            <person name="Lipzen A."/>
            <person name="Lutzoni F."/>
            <person name="Magnuson J."/>
            <person name="Mondo S."/>
            <person name="Nolan M."/>
            <person name="Ohm R."/>
            <person name="Pangilinan J."/>
            <person name="Park H.-J."/>
            <person name="Ramirez L."/>
            <person name="Alfaro M."/>
            <person name="Sun H."/>
            <person name="Tritt A."/>
            <person name="Yoshinaga Y."/>
            <person name="Zwiers L.-H."/>
            <person name="Turgeon B."/>
            <person name="Goodwin S."/>
            <person name="Spatafora J."/>
            <person name="Crous P."/>
            <person name="Grigoriev I."/>
        </authorList>
    </citation>
    <scope>NUCLEOTIDE SEQUENCE</scope>
    <source>
        <strain evidence="1">CBS 121739</strain>
    </source>
</reference>
<proteinExistence type="predicted"/>
<dbReference type="Proteomes" id="UP000799437">
    <property type="component" value="Unassembled WGS sequence"/>
</dbReference>
<organism evidence="1 2">
    <name type="scientific">Pseudovirgaria hyperparasitica</name>
    <dbReference type="NCBI Taxonomy" id="470096"/>
    <lineage>
        <taxon>Eukaryota</taxon>
        <taxon>Fungi</taxon>
        <taxon>Dikarya</taxon>
        <taxon>Ascomycota</taxon>
        <taxon>Pezizomycotina</taxon>
        <taxon>Dothideomycetes</taxon>
        <taxon>Dothideomycetes incertae sedis</taxon>
        <taxon>Acrospermales</taxon>
        <taxon>Acrospermaceae</taxon>
        <taxon>Pseudovirgaria</taxon>
    </lineage>
</organism>
<sequence length="98" mass="10365">MVDAMDALPEVREASCVELLSGLIEAFASANSPTCLRCISSMLSEEKPILPLRQLQARGLGTTVAGALISGHSLEILELCLSRVLPMELAVACLCSHV</sequence>
<dbReference type="EMBL" id="ML996569">
    <property type="protein sequence ID" value="KAF2759574.1"/>
    <property type="molecule type" value="Genomic_DNA"/>
</dbReference>
<dbReference type="GeneID" id="54481670"/>
<dbReference type="AlphaFoldDB" id="A0A6A6WC07"/>
<dbReference type="RefSeq" id="XP_033602025.1">
    <property type="nucleotide sequence ID" value="XM_033740616.1"/>
</dbReference>
<protein>
    <submittedName>
        <fullName evidence="1">Uncharacterized protein</fullName>
    </submittedName>
</protein>
<gene>
    <name evidence="1" type="ORF">EJ05DRAFT_302613</name>
</gene>